<dbReference type="AlphaFoldDB" id="A0AAJ0FBP5"/>
<dbReference type="GO" id="GO:0000981">
    <property type="term" value="F:DNA-binding transcription factor activity, RNA polymerase II-specific"/>
    <property type="evidence" value="ECO:0007669"/>
    <property type="project" value="InterPro"/>
</dbReference>
<dbReference type="SUPFAM" id="SSF57701">
    <property type="entry name" value="Zn2/Cys6 DNA-binding domain"/>
    <property type="match status" value="1"/>
</dbReference>
<gene>
    <name evidence="8" type="ORF">QBC33DRAFT_623462</name>
</gene>
<dbReference type="PROSITE" id="PS50048">
    <property type="entry name" value="ZN2_CY6_FUNGAL_2"/>
    <property type="match status" value="1"/>
</dbReference>
<reference evidence="8" key="1">
    <citation type="submission" date="2023-06" db="EMBL/GenBank/DDBJ databases">
        <title>Genome-scale phylogeny and comparative genomics of the fungal order Sordariales.</title>
        <authorList>
            <consortium name="Lawrence Berkeley National Laboratory"/>
            <person name="Hensen N."/>
            <person name="Bonometti L."/>
            <person name="Westerberg I."/>
            <person name="Brannstrom I.O."/>
            <person name="Guillou S."/>
            <person name="Cros-Aarteil S."/>
            <person name="Calhoun S."/>
            <person name="Haridas S."/>
            <person name="Kuo A."/>
            <person name="Mondo S."/>
            <person name="Pangilinan J."/>
            <person name="Riley R."/>
            <person name="Labutti K."/>
            <person name="Andreopoulos B."/>
            <person name="Lipzen A."/>
            <person name="Chen C."/>
            <person name="Yanf M."/>
            <person name="Daum C."/>
            <person name="Ng V."/>
            <person name="Clum A."/>
            <person name="Steindorff A."/>
            <person name="Ohm R."/>
            <person name="Martin F."/>
            <person name="Silar P."/>
            <person name="Natvig D."/>
            <person name="Lalanne C."/>
            <person name="Gautier V."/>
            <person name="Ament-Velasquez S.L."/>
            <person name="Kruys A."/>
            <person name="Hutchinson M.I."/>
            <person name="Powell A.J."/>
            <person name="Barry K."/>
            <person name="Miller A.N."/>
            <person name="Grigoriev I.V."/>
            <person name="Debuchy R."/>
            <person name="Gladieux P."/>
            <person name="Thoren M.H."/>
            <person name="Johannesson H."/>
        </authorList>
    </citation>
    <scope>NUCLEOTIDE SEQUENCE</scope>
    <source>
        <strain evidence="8">8032-3</strain>
    </source>
</reference>
<feature type="compositionally biased region" description="Low complexity" evidence="6">
    <location>
        <begin position="342"/>
        <end position="364"/>
    </location>
</feature>
<keyword evidence="5" id="KW-0684">Rhamnose metabolism</keyword>
<dbReference type="InterPro" id="IPR002347">
    <property type="entry name" value="SDR_fam"/>
</dbReference>
<dbReference type="Pfam" id="PF13561">
    <property type="entry name" value="adh_short_C2"/>
    <property type="match status" value="1"/>
</dbReference>
<dbReference type="Proteomes" id="UP001244011">
    <property type="component" value="Unassembled WGS sequence"/>
</dbReference>
<dbReference type="PANTHER" id="PTHR42760">
    <property type="entry name" value="SHORT-CHAIN DEHYDROGENASES/REDUCTASES FAMILY MEMBER"/>
    <property type="match status" value="1"/>
</dbReference>
<dbReference type="InterPro" id="IPR021858">
    <property type="entry name" value="Fun_TF"/>
</dbReference>
<dbReference type="GO" id="GO:0006633">
    <property type="term" value="P:fatty acid biosynthetic process"/>
    <property type="evidence" value="ECO:0007669"/>
    <property type="project" value="TreeGrafter"/>
</dbReference>
<comment type="similarity">
    <text evidence="1">Belongs to the short-chain dehydrogenases/reductases (SDR) family.</text>
</comment>
<evidence type="ECO:0000313" key="8">
    <source>
        <dbReference type="EMBL" id="KAK1762716.1"/>
    </source>
</evidence>
<protein>
    <recommendedName>
        <fullName evidence="7">Zn(2)-C6 fungal-type domain-containing protein</fullName>
    </recommendedName>
</protein>
<dbReference type="Pfam" id="PF00172">
    <property type="entry name" value="Zn_clus"/>
    <property type="match status" value="1"/>
</dbReference>
<evidence type="ECO:0000259" key="7">
    <source>
        <dbReference type="PROSITE" id="PS50048"/>
    </source>
</evidence>
<feature type="region of interest" description="Disordered" evidence="6">
    <location>
        <begin position="441"/>
        <end position="501"/>
    </location>
</feature>
<dbReference type="CDD" id="cd12148">
    <property type="entry name" value="fungal_TF_MHR"/>
    <property type="match status" value="1"/>
</dbReference>
<dbReference type="GO" id="GO:0008270">
    <property type="term" value="F:zinc ion binding"/>
    <property type="evidence" value="ECO:0007669"/>
    <property type="project" value="InterPro"/>
</dbReference>
<comment type="caution">
    <text evidence="8">The sequence shown here is derived from an EMBL/GenBank/DDBJ whole genome shotgun (WGS) entry which is preliminary data.</text>
</comment>
<dbReference type="CDD" id="cd00067">
    <property type="entry name" value="GAL4"/>
    <property type="match status" value="1"/>
</dbReference>
<evidence type="ECO:0000256" key="3">
    <source>
        <dbReference type="ARBA" id="ARBA00023002"/>
    </source>
</evidence>
<dbReference type="CDD" id="cd05233">
    <property type="entry name" value="SDR_c"/>
    <property type="match status" value="1"/>
</dbReference>
<organism evidence="8 9">
    <name type="scientific">Phialemonium atrogriseum</name>
    <dbReference type="NCBI Taxonomy" id="1093897"/>
    <lineage>
        <taxon>Eukaryota</taxon>
        <taxon>Fungi</taxon>
        <taxon>Dikarya</taxon>
        <taxon>Ascomycota</taxon>
        <taxon>Pezizomycotina</taxon>
        <taxon>Sordariomycetes</taxon>
        <taxon>Sordariomycetidae</taxon>
        <taxon>Cephalothecales</taxon>
        <taxon>Cephalothecaceae</taxon>
        <taxon>Phialemonium</taxon>
    </lineage>
</organism>
<dbReference type="PRINTS" id="PR00080">
    <property type="entry name" value="SDRFAMILY"/>
</dbReference>
<dbReference type="Gene3D" id="3.40.50.720">
    <property type="entry name" value="NAD(P)-binding Rossmann-like Domain"/>
    <property type="match status" value="1"/>
</dbReference>
<sequence>MAPPWRLLAGKTACITGGTTGIGRAITLEYLRQGCNVAVNHLGLCKDEPLRKSLLEEAKRLRTDGPRDPPAGELIEMAGDVTDPQTSTNLVAEAVSTWGALNVFVANAGIFQACDFLAIDKDTFDTSMRVNVNGAFYSCQAAAKQMVKQGTGGAIIGVSSISALVGGGKQVHYTPTKAAVLSMVQSMAIALAKHRIRCNALLPGTIHTQLAEDDMQDDEKRKYLERRIPWERVGRPEDMAGPAVFLASDELSGYMTGSQVLADGGMFVNLHTRSLGEAEVEAQPDSERRFTRGRLSRGKGLRKTTGCLTCRRRHIKCDEAKPICRGCAKRKVPCVYDSKPDSTSTSGSGLSVVSGSGSAGSTAAPNSTRGSKIAGSDIPVADAATTAEAESVREVIRASLSPAAAPAALASLEPPALYGTTEPTPHSVRFSIAEPDHQLANPLGRPWVGHSPQAAQSPEEPRLYQNSISTTFDGLPPAHHASNGGPPAFDPASASSASHTAESPTARWLGLLLGDATVGNGVLPDIEYELDGFDIFGNSIAQSHASDVTPASPATTRAGLEVPVGVSPNTCNPSLQERIPHLRSDQLSEKQAWHSSDAIELLPYEHMLFMYFVQHISQWMDLFEPKRPFGTFVPHLAMHNVGLMNAILALSARHLSLGTGHPAGYADASPPDANDAVRYYFKTLHYSQKAMQYDTYKTSLELLAISLIISTYEMLDGSSTDWERHLKGVFWIQRSQVIHGDSGGLRQAVWWAWLCQDVWAAFREKRKPFTFWRPERTFDALDPFELAARSVHIFAQVVGFCSTEEMEETKNDLASRMSRADVLLEKLEDWRRHLTVEFEALPVSTSSGDAFQPIWLHPPVFGVAIQLYYCSLILIYLNRPTLGGLDVYLEQQKSLRTCIKAVCGIAMTLTDYASGVMSSQCVFIAGLSVERIDQQNAVLEILAKCRQRTGWPVQPLEDELRLRWERH</sequence>
<keyword evidence="4" id="KW-0539">Nucleus</keyword>
<dbReference type="GO" id="GO:0048038">
    <property type="term" value="F:quinone binding"/>
    <property type="evidence" value="ECO:0007669"/>
    <property type="project" value="TreeGrafter"/>
</dbReference>
<feature type="compositionally biased region" description="Low complexity" evidence="6">
    <location>
        <begin position="486"/>
        <end position="501"/>
    </location>
</feature>
<dbReference type="SMART" id="SM00066">
    <property type="entry name" value="GAL4"/>
    <property type="match status" value="1"/>
</dbReference>
<dbReference type="GeneID" id="85316083"/>
<feature type="region of interest" description="Disordered" evidence="6">
    <location>
        <begin position="336"/>
        <end position="375"/>
    </location>
</feature>
<evidence type="ECO:0000256" key="2">
    <source>
        <dbReference type="ARBA" id="ARBA00022857"/>
    </source>
</evidence>
<dbReference type="Pfam" id="PF11951">
    <property type="entry name" value="Fungal_trans_2"/>
    <property type="match status" value="1"/>
</dbReference>
<dbReference type="SUPFAM" id="SSF51735">
    <property type="entry name" value="NAD(P)-binding Rossmann-fold domains"/>
    <property type="match status" value="1"/>
</dbReference>
<evidence type="ECO:0000256" key="1">
    <source>
        <dbReference type="ARBA" id="ARBA00006484"/>
    </source>
</evidence>
<dbReference type="GO" id="GO:0019301">
    <property type="term" value="P:rhamnose catabolic process"/>
    <property type="evidence" value="ECO:0007669"/>
    <property type="project" value="UniProtKB-ARBA"/>
</dbReference>
<dbReference type="PROSITE" id="PS00463">
    <property type="entry name" value="ZN2_CY6_FUNGAL_1"/>
    <property type="match status" value="1"/>
</dbReference>
<dbReference type="InterPro" id="IPR001138">
    <property type="entry name" value="Zn2Cys6_DnaBD"/>
</dbReference>
<dbReference type="FunFam" id="3.40.50.720:FF:000417">
    <property type="entry name" value="Glucose 1-dehydrogenase, putative"/>
    <property type="match status" value="1"/>
</dbReference>
<keyword evidence="2" id="KW-0521">NADP</keyword>
<evidence type="ECO:0000256" key="5">
    <source>
        <dbReference type="ARBA" id="ARBA00023308"/>
    </source>
</evidence>
<evidence type="ECO:0000313" key="9">
    <source>
        <dbReference type="Proteomes" id="UP001244011"/>
    </source>
</evidence>
<dbReference type="GO" id="GO:0016616">
    <property type="term" value="F:oxidoreductase activity, acting on the CH-OH group of donors, NAD or NADP as acceptor"/>
    <property type="evidence" value="ECO:0007669"/>
    <property type="project" value="TreeGrafter"/>
</dbReference>
<dbReference type="InterPro" id="IPR036864">
    <property type="entry name" value="Zn2-C6_fun-type_DNA-bd_sf"/>
</dbReference>
<dbReference type="PRINTS" id="PR00081">
    <property type="entry name" value="GDHRDH"/>
</dbReference>
<keyword evidence="9" id="KW-1185">Reference proteome</keyword>
<dbReference type="RefSeq" id="XP_060278929.1">
    <property type="nucleotide sequence ID" value="XM_060432896.1"/>
</dbReference>
<dbReference type="PANTHER" id="PTHR42760:SF83">
    <property type="entry name" value="(3R)-3-HYDROXYACYL-COA DEHYDROGENASE"/>
    <property type="match status" value="1"/>
</dbReference>
<evidence type="ECO:0000256" key="6">
    <source>
        <dbReference type="SAM" id="MobiDB-lite"/>
    </source>
</evidence>
<feature type="domain" description="Zn(2)-C6 fungal-type" evidence="7">
    <location>
        <begin position="306"/>
        <end position="336"/>
    </location>
</feature>
<evidence type="ECO:0000256" key="4">
    <source>
        <dbReference type="ARBA" id="ARBA00023242"/>
    </source>
</evidence>
<dbReference type="Gene3D" id="4.10.240.10">
    <property type="entry name" value="Zn(2)-C6 fungal-type DNA-binding domain"/>
    <property type="match status" value="1"/>
</dbReference>
<dbReference type="EMBL" id="MU839034">
    <property type="protein sequence ID" value="KAK1762716.1"/>
    <property type="molecule type" value="Genomic_DNA"/>
</dbReference>
<name>A0AAJ0FBP5_9PEZI</name>
<dbReference type="InterPro" id="IPR036291">
    <property type="entry name" value="NAD(P)-bd_dom_sf"/>
</dbReference>
<proteinExistence type="inferred from homology"/>
<accession>A0AAJ0FBP5</accession>
<keyword evidence="3" id="KW-0560">Oxidoreductase</keyword>